<proteinExistence type="inferred from homology"/>
<dbReference type="InterPro" id="IPR036590">
    <property type="entry name" value="SRAP-like"/>
</dbReference>
<dbReference type="Pfam" id="PF02586">
    <property type="entry name" value="SRAP"/>
    <property type="match status" value="1"/>
</dbReference>
<comment type="caution">
    <text evidence="9">The sequence shown here is derived from an EMBL/GenBank/DDBJ whole genome shotgun (WGS) entry which is preliminary data.</text>
</comment>
<accession>A0A2T1A8P3</accession>
<gene>
    <name evidence="9" type="ORF">CLV89_11964</name>
</gene>
<dbReference type="GO" id="GO:0106300">
    <property type="term" value="P:protein-DNA covalent cross-linking repair"/>
    <property type="evidence" value="ECO:0007669"/>
    <property type="project" value="InterPro"/>
</dbReference>
<evidence type="ECO:0000256" key="7">
    <source>
        <dbReference type="ARBA" id="ARBA00023239"/>
    </source>
</evidence>
<keyword evidence="2 8" id="KW-0645">Protease</keyword>
<dbReference type="Proteomes" id="UP000237718">
    <property type="component" value="Unassembled WGS sequence"/>
</dbReference>
<dbReference type="PANTHER" id="PTHR13604">
    <property type="entry name" value="DC12-RELATED"/>
    <property type="match status" value="1"/>
</dbReference>
<protein>
    <recommendedName>
        <fullName evidence="8">Abasic site processing protein</fullName>
        <ecNumber evidence="8">3.4.-.-</ecNumber>
    </recommendedName>
</protein>
<keyword evidence="5" id="KW-0190">Covalent protein-DNA linkage</keyword>
<evidence type="ECO:0000256" key="6">
    <source>
        <dbReference type="ARBA" id="ARBA00023125"/>
    </source>
</evidence>
<dbReference type="GO" id="GO:0016829">
    <property type="term" value="F:lyase activity"/>
    <property type="evidence" value="ECO:0007669"/>
    <property type="project" value="UniProtKB-KW"/>
</dbReference>
<organism evidence="9 10">
    <name type="scientific">Tritonibacter scottomollicae</name>
    <name type="common">Epibacterium scottomollicae</name>
    <dbReference type="NCBI Taxonomy" id="483013"/>
    <lineage>
        <taxon>Bacteria</taxon>
        <taxon>Pseudomonadati</taxon>
        <taxon>Pseudomonadota</taxon>
        <taxon>Alphaproteobacteria</taxon>
        <taxon>Rhodobacterales</taxon>
        <taxon>Paracoccaceae</taxon>
        <taxon>Tritonibacter</taxon>
    </lineage>
</organism>
<dbReference type="AlphaFoldDB" id="A0A2T1A8P3"/>
<evidence type="ECO:0000256" key="1">
    <source>
        <dbReference type="ARBA" id="ARBA00008136"/>
    </source>
</evidence>
<dbReference type="GO" id="GO:0006508">
    <property type="term" value="P:proteolysis"/>
    <property type="evidence" value="ECO:0007669"/>
    <property type="project" value="UniProtKB-KW"/>
</dbReference>
<keyword evidence="4 8" id="KW-0378">Hydrolase</keyword>
<reference evidence="9 10" key="1">
    <citation type="submission" date="2018-03" db="EMBL/GenBank/DDBJ databases">
        <title>Genomic Encyclopedia of Archaeal and Bacterial Type Strains, Phase II (KMG-II): from individual species to whole genera.</title>
        <authorList>
            <person name="Goeker M."/>
        </authorList>
    </citation>
    <scope>NUCLEOTIDE SEQUENCE [LARGE SCALE GENOMIC DNA]</scope>
    <source>
        <strain evidence="9 10">DSM 25328</strain>
    </source>
</reference>
<dbReference type="PANTHER" id="PTHR13604:SF0">
    <property type="entry name" value="ABASIC SITE PROCESSING PROTEIN HMCES"/>
    <property type="match status" value="1"/>
</dbReference>
<evidence type="ECO:0000256" key="4">
    <source>
        <dbReference type="ARBA" id="ARBA00022801"/>
    </source>
</evidence>
<dbReference type="OrthoDB" id="9782620at2"/>
<evidence type="ECO:0000313" key="9">
    <source>
        <dbReference type="EMBL" id="PRZ44951.1"/>
    </source>
</evidence>
<dbReference type="InterPro" id="IPR003738">
    <property type="entry name" value="SRAP"/>
</dbReference>
<evidence type="ECO:0000256" key="5">
    <source>
        <dbReference type="ARBA" id="ARBA00023124"/>
    </source>
</evidence>
<dbReference type="GO" id="GO:0003697">
    <property type="term" value="F:single-stranded DNA binding"/>
    <property type="evidence" value="ECO:0007669"/>
    <property type="project" value="InterPro"/>
</dbReference>
<dbReference type="Gene3D" id="3.90.1680.10">
    <property type="entry name" value="SOS response associated peptidase-like"/>
    <property type="match status" value="1"/>
</dbReference>
<dbReference type="EC" id="3.4.-.-" evidence="8"/>
<keyword evidence="6" id="KW-0238">DNA-binding</keyword>
<dbReference type="GO" id="GO:0008233">
    <property type="term" value="F:peptidase activity"/>
    <property type="evidence" value="ECO:0007669"/>
    <property type="project" value="UniProtKB-KW"/>
</dbReference>
<evidence type="ECO:0000256" key="3">
    <source>
        <dbReference type="ARBA" id="ARBA00022763"/>
    </source>
</evidence>
<dbReference type="SUPFAM" id="SSF143081">
    <property type="entry name" value="BB1717-like"/>
    <property type="match status" value="1"/>
</dbReference>
<keyword evidence="3" id="KW-0227">DNA damage</keyword>
<evidence type="ECO:0000313" key="10">
    <source>
        <dbReference type="Proteomes" id="UP000237718"/>
    </source>
</evidence>
<keyword evidence="7" id="KW-0456">Lyase</keyword>
<evidence type="ECO:0000256" key="8">
    <source>
        <dbReference type="RuleBase" id="RU364100"/>
    </source>
</evidence>
<dbReference type="EMBL" id="PVUF01000019">
    <property type="protein sequence ID" value="PRZ44951.1"/>
    <property type="molecule type" value="Genomic_DNA"/>
</dbReference>
<evidence type="ECO:0000256" key="2">
    <source>
        <dbReference type="ARBA" id="ARBA00022670"/>
    </source>
</evidence>
<comment type="similarity">
    <text evidence="1 8">Belongs to the SOS response-associated peptidase family.</text>
</comment>
<name>A0A2T1A8P3_TRISK</name>
<sequence>MCGRFIEPELIGTDQEHSETKIDPFPGQPVIIPPRGLRRYNVAPTQDILILGKSPLVAMTARWWLVPSWHKGDLKDWRATTFNARIEEAQHKPTFRGVWRHGRCLIPAGGYYEWTGEKGQKAPYAVLSNSNENTLWFAGLASRWDELLTCTIMTRAANLDVADIHHRMPVILNLDERELWLSDSDQVQDLGSDVRLQHHQVRSFGVRDDGPELIEPF</sequence>